<sequence length="182" mass="20605">MQLIRKCRSAPAQERVERWCTARERETNRDGSGVRGQKKYARRYTSIPPPPLPPTLRVNEKECISCGYRTKCDYRTCISTFGTHNNIIKEESLDESFEENDGHGITEKTSTIQNFQAFTIKQENSTLIMPRAGSVNRKCSSPPPPPPVPQPPPAGRAIASYRELVFASECFDLRSRHADSDF</sequence>
<keyword evidence="3" id="KW-1185">Reference proteome</keyword>
<evidence type="ECO:0000313" key="3">
    <source>
        <dbReference type="Proteomes" id="UP000479190"/>
    </source>
</evidence>
<protein>
    <submittedName>
        <fullName evidence="2">Uncharacterized protein</fullName>
    </submittedName>
</protein>
<organism evidence="2 3">
    <name type="scientific">Trichogramma brassicae</name>
    <dbReference type="NCBI Taxonomy" id="86971"/>
    <lineage>
        <taxon>Eukaryota</taxon>
        <taxon>Metazoa</taxon>
        <taxon>Ecdysozoa</taxon>
        <taxon>Arthropoda</taxon>
        <taxon>Hexapoda</taxon>
        <taxon>Insecta</taxon>
        <taxon>Pterygota</taxon>
        <taxon>Neoptera</taxon>
        <taxon>Endopterygota</taxon>
        <taxon>Hymenoptera</taxon>
        <taxon>Apocrita</taxon>
        <taxon>Proctotrupomorpha</taxon>
        <taxon>Chalcidoidea</taxon>
        <taxon>Trichogrammatidae</taxon>
        <taxon>Trichogramma</taxon>
    </lineage>
</organism>
<dbReference type="EMBL" id="CADCXV010000491">
    <property type="protein sequence ID" value="CAB0030488.1"/>
    <property type="molecule type" value="Genomic_DNA"/>
</dbReference>
<proteinExistence type="predicted"/>
<gene>
    <name evidence="2" type="ORF">TBRA_LOCUS2487</name>
</gene>
<evidence type="ECO:0000313" key="2">
    <source>
        <dbReference type="EMBL" id="CAB0030488.1"/>
    </source>
</evidence>
<dbReference type="AlphaFoldDB" id="A0A6H5I3Q9"/>
<reference evidence="2 3" key="1">
    <citation type="submission" date="2020-02" db="EMBL/GenBank/DDBJ databases">
        <authorList>
            <person name="Ferguson B K."/>
        </authorList>
    </citation>
    <scope>NUCLEOTIDE SEQUENCE [LARGE SCALE GENOMIC DNA]</scope>
</reference>
<accession>A0A6H5I3Q9</accession>
<feature type="region of interest" description="Disordered" evidence="1">
    <location>
        <begin position="134"/>
        <end position="156"/>
    </location>
</feature>
<name>A0A6H5I3Q9_9HYME</name>
<evidence type="ECO:0000256" key="1">
    <source>
        <dbReference type="SAM" id="MobiDB-lite"/>
    </source>
</evidence>
<dbReference type="Proteomes" id="UP000479190">
    <property type="component" value="Unassembled WGS sequence"/>
</dbReference>
<feature type="compositionally biased region" description="Pro residues" evidence="1">
    <location>
        <begin position="141"/>
        <end position="154"/>
    </location>
</feature>